<dbReference type="EMBL" id="QXFT01001954">
    <property type="protein sequence ID" value="KAE9306833.1"/>
    <property type="molecule type" value="Genomic_DNA"/>
</dbReference>
<proteinExistence type="predicted"/>
<accession>A0A6A4DK75</accession>
<protein>
    <submittedName>
        <fullName evidence="1">Uncharacterized protein</fullName>
    </submittedName>
</protein>
<evidence type="ECO:0000313" key="1">
    <source>
        <dbReference type="EMBL" id="KAE9306833.1"/>
    </source>
</evidence>
<dbReference type="AlphaFoldDB" id="A0A6A4DK75"/>
<dbReference type="Proteomes" id="UP000434957">
    <property type="component" value="Unassembled WGS sequence"/>
</dbReference>
<reference evidence="1 2" key="1">
    <citation type="submission" date="2018-08" db="EMBL/GenBank/DDBJ databases">
        <title>Genomic investigation of the strawberry pathogen Phytophthora fragariae indicates pathogenicity is determined by transcriptional variation in three key races.</title>
        <authorList>
            <person name="Adams T.M."/>
            <person name="Armitage A.D."/>
            <person name="Sobczyk M.K."/>
            <person name="Bates H.J."/>
            <person name="Dunwell J.M."/>
            <person name="Nellist C.F."/>
            <person name="Harrison R.J."/>
        </authorList>
    </citation>
    <scope>NUCLEOTIDE SEQUENCE [LARGE SCALE GENOMIC DNA]</scope>
    <source>
        <strain evidence="1 2">SCRP333</strain>
    </source>
</reference>
<evidence type="ECO:0000313" key="2">
    <source>
        <dbReference type="Proteomes" id="UP000434957"/>
    </source>
</evidence>
<name>A0A6A4DK75_9STRA</name>
<organism evidence="1 2">
    <name type="scientific">Phytophthora rubi</name>
    <dbReference type="NCBI Taxonomy" id="129364"/>
    <lineage>
        <taxon>Eukaryota</taxon>
        <taxon>Sar</taxon>
        <taxon>Stramenopiles</taxon>
        <taxon>Oomycota</taxon>
        <taxon>Peronosporomycetes</taxon>
        <taxon>Peronosporales</taxon>
        <taxon>Peronosporaceae</taxon>
        <taxon>Phytophthora</taxon>
    </lineage>
</organism>
<comment type="caution">
    <text evidence="1">The sequence shown here is derived from an EMBL/GenBank/DDBJ whole genome shotgun (WGS) entry which is preliminary data.</text>
</comment>
<keyword evidence="2" id="KW-1185">Reference proteome</keyword>
<sequence length="113" mass="12475">MDVYVQAFRVEGFLNGSTFQTLEHSATHLGGQKAFTRLVTATFAPAKLQLTPYEDAFVVEELLSVLTVDTLALEELLLVLTADTLAHAEGGHQKRGADMVRKQLSSARIRSEW</sequence>
<gene>
    <name evidence="1" type="ORF">PR003_g21150</name>
</gene>